<dbReference type="Proteomes" id="UP001233999">
    <property type="component" value="Unassembled WGS sequence"/>
</dbReference>
<feature type="compositionally biased region" description="Polar residues" evidence="1">
    <location>
        <begin position="109"/>
        <end position="128"/>
    </location>
</feature>
<organism evidence="2 3">
    <name type="scientific">Diploptera punctata</name>
    <name type="common">Pacific beetle cockroach</name>
    <dbReference type="NCBI Taxonomy" id="6984"/>
    <lineage>
        <taxon>Eukaryota</taxon>
        <taxon>Metazoa</taxon>
        <taxon>Ecdysozoa</taxon>
        <taxon>Arthropoda</taxon>
        <taxon>Hexapoda</taxon>
        <taxon>Insecta</taxon>
        <taxon>Pterygota</taxon>
        <taxon>Neoptera</taxon>
        <taxon>Polyneoptera</taxon>
        <taxon>Dictyoptera</taxon>
        <taxon>Blattodea</taxon>
        <taxon>Blaberoidea</taxon>
        <taxon>Blaberidae</taxon>
        <taxon>Diplopterinae</taxon>
        <taxon>Diploptera</taxon>
    </lineage>
</organism>
<proteinExistence type="predicted"/>
<name>A0AAD8AIH2_DIPPU</name>
<reference evidence="2" key="1">
    <citation type="journal article" date="2023" name="IScience">
        <title>Live-bearing cockroach genome reveals convergent evolutionary mechanisms linked to viviparity in insects and beyond.</title>
        <authorList>
            <person name="Fouks B."/>
            <person name="Harrison M.C."/>
            <person name="Mikhailova A.A."/>
            <person name="Marchal E."/>
            <person name="English S."/>
            <person name="Carruthers M."/>
            <person name="Jennings E.C."/>
            <person name="Chiamaka E.L."/>
            <person name="Frigard R.A."/>
            <person name="Pippel M."/>
            <person name="Attardo G.M."/>
            <person name="Benoit J.B."/>
            <person name="Bornberg-Bauer E."/>
            <person name="Tobe S.S."/>
        </authorList>
    </citation>
    <scope>NUCLEOTIDE SEQUENCE</scope>
    <source>
        <strain evidence="2">Stay&amp;Tobe</strain>
    </source>
</reference>
<evidence type="ECO:0000313" key="2">
    <source>
        <dbReference type="EMBL" id="KAJ9599674.1"/>
    </source>
</evidence>
<sequence>RGLNNEIECMVQETTMQKRRIAELECQLASGQSHSVSGDGGKLPVDKTRKVTVDKTHKVRGVEKQTKTKIPTAFKNTIGPAKRSPTSPTRKSPTSPIRKSPVPTRKKSPNASKVLTGDGTSRQPSSDYSAKLTPKHYEELIEKLQTERDFYYQECLKSRESKDVSSASDN</sequence>
<accession>A0AAD8AIH2</accession>
<gene>
    <name evidence="2" type="ORF">L9F63_026477</name>
</gene>
<feature type="non-terminal residue" evidence="2">
    <location>
        <position position="1"/>
    </location>
</feature>
<feature type="compositionally biased region" description="Low complexity" evidence="1">
    <location>
        <begin position="82"/>
        <end position="96"/>
    </location>
</feature>
<comment type="caution">
    <text evidence="2">The sequence shown here is derived from an EMBL/GenBank/DDBJ whole genome shotgun (WGS) entry which is preliminary data.</text>
</comment>
<keyword evidence="3" id="KW-1185">Reference proteome</keyword>
<evidence type="ECO:0000256" key="1">
    <source>
        <dbReference type="SAM" id="MobiDB-lite"/>
    </source>
</evidence>
<feature type="non-terminal residue" evidence="2">
    <location>
        <position position="170"/>
    </location>
</feature>
<dbReference type="EMBL" id="JASPKZ010000709">
    <property type="protein sequence ID" value="KAJ9599674.1"/>
    <property type="molecule type" value="Genomic_DNA"/>
</dbReference>
<dbReference type="AlphaFoldDB" id="A0AAD8AIH2"/>
<protein>
    <submittedName>
        <fullName evidence="2">Uncharacterized protein</fullName>
    </submittedName>
</protein>
<evidence type="ECO:0000313" key="3">
    <source>
        <dbReference type="Proteomes" id="UP001233999"/>
    </source>
</evidence>
<reference evidence="2" key="2">
    <citation type="submission" date="2023-05" db="EMBL/GenBank/DDBJ databases">
        <authorList>
            <person name="Fouks B."/>
        </authorList>
    </citation>
    <scope>NUCLEOTIDE SEQUENCE</scope>
    <source>
        <strain evidence="2">Stay&amp;Tobe</strain>
        <tissue evidence="2">Testes</tissue>
    </source>
</reference>
<feature type="region of interest" description="Disordered" evidence="1">
    <location>
        <begin position="29"/>
        <end position="133"/>
    </location>
</feature>
<feature type="compositionally biased region" description="Basic and acidic residues" evidence="1">
    <location>
        <begin position="44"/>
        <end position="66"/>
    </location>
</feature>